<gene>
    <name evidence="1" type="ORF">LAU_0306</name>
</gene>
<name>F2WLN4_9VIRU</name>
<accession>F2WLN4</accession>
<dbReference type="EMBL" id="HQ113105">
    <property type="protein sequence ID" value="AEA07157.1"/>
    <property type="molecule type" value="Genomic_DNA"/>
</dbReference>
<evidence type="ECO:0000313" key="1">
    <source>
        <dbReference type="EMBL" id="AEA07157.1"/>
    </source>
</evidence>
<dbReference type="Proteomes" id="UP000203366">
    <property type="component" value="Segment"/>
</dbReference>
<dbReference type="GeneID" id="10399889"/>
<reference evidence="1 2" key="1">
    <citation type="journal article" date="2011" name="Environ. Microbiol.">
        <title>Lausannevirus, a giant amoebal virus encoding histone doublets.</title>
        <authorList>
            <person name="Thomas V."/>
            <person name="Bertelli C."/>
            <person name="Collyn F."/>
            <person name="Casson N."/>
            <person name="Telenti A."/>
            <person name="Goesmann A."/>
            <person name="Croxatto A."/>
            <person name="Greub G."/>
        </authorList>
    </citation>
    <scope>NUCLEOTIDE SEQUENCE [LARGE SCALE GENOMIC DNA]</scope>
    <source>
        <strain evidence="1">7715</strain>
    </source>
</reference>
<dbReference type="KEGG" id="vg:10399889"/>
<protein>
    <submittedName>
        <fullName evidence="1">Uncharacterized protein</fullName>
    </submittedName>
</protein>
<keyword evidence="2" id="KW-1185">Reference proteome</keyword>
<organism evidence="1 2">
    <name type="scientific">Lausannevirus</name>
    <dbReference type="NCBI Taxonomy" id="999883"/>
    <lineage>
        <taxon>Viruses</taxon>
        <taxon>Varidnaviria</taxon>
        <taxon>Bamfordvirae</taxon>
        <taxon>Nucleocytoviricota</taxon>
        <taxon>Megaviricetes</taxon>
        <taxon>Pimascovirales</taxon>
        <taxon>Pimascovirales incertae sedis</taxon>
        <taxon>Marseilleviridae</taxon>
        <taxon>Losannavirus</taxon>
        <taxon>Losannavirus lausannense</taxon>
    </lineage>
</organism>
<sequence>MHSHTFQSSYILSERNDDELLPFFFRETSSHFKKNICIFFLFNITKIFFQTEQKYFQKVLGGGGKKHVSVITLEDTEGRFGLISPLKKTRLIRIS</sequence>
<proteinExistence type="predicted"/>
<dbReference type="RefSeq" id="YP_004347269.1">
    <property type="nucleotide sequence ID" value="NC_015326.1"/>
</dbReference>
<evidence type="ECO:0000313" key="2">
    <source>
        <dbReference type="Proteomes" id="UP000203366"/>
    </source>
</evidence>